<dbReference type="GO" id="GO:0005524">
    <property type="term" value="F:ATP binding"/>
    <property type="evidence" value="ECO:0007669"/>
    <property type="project" value="UniProtKB-KW"/>
</dbReference>
<dbReference type="InterPro" id="IPR027417">
    <property type="entry name" value="P-loop_NTPase"/>
</dbReference>
<feature type="domain" description="ABC transporter" evidence="8">
    <location>
        <begin position="368"/>
        <end position="609"/>
    </location>
</feature>
<dbReference type="InterPro" id="IPR003593">
    <property type="entry name" value="AAA+_ATPase"/>
</dbReference>
<gene>
    <name evidence="9" type="ORF">Ari01nite_29300</name>
</gene>
<dbReference type="EMBL" id="BOMV01000029">
    <property type="protein sequence ID" value="GIE95465.1"/>
    <property type="molecule type" value="Genomic_DNA"/>
</dbReference>
<feature type="transmembrane region" description="Helical" evidence="7">
    <location>
        <begin position="169"/>
        <end position="193"/>
    </location>
</feature>
<dbReference type="GO" id="GO:0034040">
    <property type="term" value="F:ATPase-coupled lipid transmembrane transporter activity"/>
    <property type="evidence" value="ECO:0007669"/>
    <property type="project" value="TreeGrafter"/>
</dbReference>
<dbReference type="PROSITE" id="PS50893">
    <property type="entry name" value="ABC_TRANSPORTER_2"/>
    <property type="match status" value="1"/>
</dbReference>
<protein>
    <submittedName>
        <fullName evidence="9">Multidrug ABC transporter permease</fullName>
    </submittedName>
</protein>
<dbReference type="GO" id="GO:0016887">
    <property type="term" value="F:ATP hydrolysis activity"/>
    <property type="evidence" value="ECO:0007669"/>
    <property type="project" value="InterPro"/>
</dbReference>
<sequence>MPDASKPPDPRLGWGAFRPSEFRAVFAERIRLLRLLPLAGWGWVAAMVGTQAMLILTVPATALLSGELIRRTLAGEPVAGALGGLLVTLLVGRLTRPLGTTVMTAVGRRIDGALRERLRAVALAPATIAHLEEAEFADDAHRASEIGEGFWVRSPGTASVSVVLLAGRMLAAVASAVVLAGYFPWLAVLLLAGSMASRAIQRRQWTFFVAYSDRLSPGQRRLEYLDDLAAGLDAAKEIRLFGLADWLVLRRADWHWELRSPMWALRRSILRRQGITVLLSVLCASAAFLVPGLAAADGALSIAALSTCVIAALGIFEITWVGFETFDIEYGKGAVQAVDRLADRYDKPGAAPPGAAPGGAGQVGESAVRFEGVGFTYPGGAHAVLDDLDLTIGKGEILAIVGINGAGKTTLTKLLAGLYAPTGGRILIGGRDLAELDIDRWRRRLSVVYQDFLRYPATVRDNVALGAPEVPADDEAILSALRLAGADELLDKLDTQLWRTGRRGRDLSGGQWQKLAVARTLYATRHGRGLLILDEPTANMDMTAEIQFFDRVVSGVRASGAGVVLISHRLSTIRNADRIAVLDGGRITESGSHADLLARGGTYARLWNLQASRFAEAAQ</sequence>
<feature type="transmembrane region" description="Helical" evidence="7">
    <location>
        <begin position="77"/>
        <end position="95"/>
    </location>
</feature>
<dbReference type="InterPro" id="IPR036640">
    <property type="entry name" value="ABC1_TM_sf"/>
</dbReference>
<feature type="transmembrane region" description="Helical" evidence="7">
    <location>
        <begin position="275"/>
        <end position="296"/>
    </location>
</feature>
<evidence type="ECO:0000313" key="10">
    <source>
        <dbReference type="Proteomes" id="UP000636960"/>
    </source>
</evidence>
<keyword evidence="5 7" id="KW-1133">Transmembrane helix</keyword>
<organism evidence="9 10">
    <name type="scientific">Paractinoplanes rishiriensis</name>
    <dbReference type="NCBI Taxonomy" id="1050105"/>
    <lineage>
        <taxon>Bacteria</taxon>
        <taxon>Bacillati</taxon>
        <taxon>Actinomycetota</taxon>
        <taxon>Actinomycetes</taxon>
        <taxon>Micromonosporales</taxon>
        <taxon>Micromonosporaceae</taxon>
        <taxon>Paractinoplanes</taxon>
    </lineage>
</organism>
<reference evidence="9" key="1">
    <citation type="submission" date="2021-01" db="EMBL/GenBank/DDBJ databases">
        <title>Whole genome shotgun sequence of Actinoplanes rishiriensis NBRC 108556.</title>
        <authorList>
            <person name="Komaki H."/>
            <person name="Tamura T."/>
        </authorList>
    </citation>
    <scope>NUCLEOTIDE SEQUENCE</scope>
    <source>
        <strain evidence="9">NBRC 108556</strain>
    </source>
</reference>
<dbReference type="GO" id="GO:0005886">
    <property type="term" value="C:plasma membrane"/>
    <property type="evidence" value="ECO:0007669"/>
    <property type="project" value="UniProtKB-SubCell"/>
</dbReference>
<evidence type="ECO:0000256" key="5">
    <source>
        <dbReference type="ARBA" id="ARBA00022989"/>
    </source>
</evidence>
<evidence type="ECO:0000313" key="9">
    <source>
        <dbReference type="EMBL" id="GIE95465.1"/>
    </source>
</evidence>
<dbReference type="PANTHER" id="PTHR24221:SF654">
    <property type="entry name" value="ATP-BINDING CASSETTE SUB-FAMILY B MEMBER 6"/>
    <property type="match status" value="1"/>
</dbReference>
<keyword evidence="3" id="KW-0547">Nucleotide-binding</keyword>
<dbReference type="AlphaFoldDB" id="A0A919MX90"/>
<feature type="transmembrane region" description="Helical" evidence="7">
    <location>
        <begin position="302"/>
        <end position="323"/>
    </location>
</feature>
<dbReference type="RefSeq" id="WP_203781761.1">
    <property type="nucleotide sequence ID" value="NZ_BOMV01000029.1"/>
</dbReference>
<evidence type="ECO:0000259" key="8">
    <source>
        <dbReference type="PROSITE" id="PS50893"/>
    </source>
</evidence>
<dbReference type="SUPFAM" id="SSF90123">
    <property type="entry name" value="ABC transporter transmembrane region"/>
    <property type="match status" value="1"/>
</dbReference>
<evidence type="ECO:0000256" key="1">
    <source>
        <dbReference type="ARBA" id="ARBA00004651"/>
    </source>
</evidence>
<comment type="subcellular location">
    <subcellularLocation>
        <location evidence="1">Cell membrane</location>
        <topology evidence="1">Multi-pass membrane protein</topology>
    </subcellularLocation>
</comment>
<proteinExistence type="predicted"/>
<dbReference type="Proteomes" id="UP000636960">
    <property type="component" value="Unassembled WGS sequence"/>
</dbReference>
<dbReference type="Pfam" id="PF00005">
    <property type="entry name" value="ABC_tran"/>
    <property type="match status" value="1"/>
</dbReference>
<evidence type="ECO:0000256" key="3">
    <source>
        <dbReference type="ARBA" id="ARBA00022741"/>
    </source>
</evidence>
<keyword evidence="10" id="KW-1185">Reference proteome</keyword>
<dbReference type="Gene3D" id="3.40.50.300">
    <property type="entry name" value="P-loop containing nucleotide triphosphate hydrolases"/>
    <property type="match status" value="1"/>
</dbReference>
<dbReference type="InterPro" id="IPR017871">
    <property type="entry name" value="ABC_transporter-like_CS"/>
</dbReference>
<keyword evidence="4" id="KW-0067">ATP-binding</keyword>
<keyword evidence="6 7" id="KW-0472">Membrane</keyword>
<dbReference type="InterPro" id="IPR039421">
    <property type="entry name" value="Type_1_exporter"/>
</dbReference>
<evidence type="ECO:0000256" key="2">
    <source>
        <dbReference type="ARBA" id="ARBA00022692"/>
    </source>
</evidence>
<name>A0A919MX90_9ACTN</name>
<feature type="transmembrane region" description="Helical" evidence="7">
    <location>
        <begin position="41"/>
        <end position="65"/>
    </location>
</feature>
<comment type="caution">
    <text evidence="9">The sequence shown here is derived from an EMBL/GenBank/DDBJ whole genome shotgun (WGS) entry which is preliminary data.</text>
</comment>
<evidence type="ECO:0000256" key="6">
    <source>
        <dbReference type="ARBA" id="ARBA00023136"/>
    </source>
</evidence>
<dbReference type="Gene3D" id="1.20.1560.10">
    <property type="entry name" value="ABC transporter type 1, transmembrane domain"/>
    <property type="match status" value="1"/>
</dbReference>
<dbReference type="SUPFAM" id="SSF52540">
    <property type="entry name" value="P-loop containing nucleoside triphosphate hydrolases"/>
    <property type="match status" value="1"/>
</dbReference>
<keyword evidence="2 7" id="KW-0812">Transmembrane</keyword>
<dbReference type="PROSITE" id="PS00211">
    <property type="entry name" value="ABC_TRANSPORTER_1"/>
    <property type="match status" value="1"/>
</dbReference>
<evidence type="ECO:0000256" key="7">
    <source>
        <dbReference type="SAM" id="Phobius"/>
    </source>
</evidence>
<dbReference type="PANTHER" id="PTHR24221">
    <property type="entry name" value="ATP-BINDING CASSETTE SUB-FAMILY B"/>
    <property type="match status" value="1"/>
</dbReference>
<accession>A0A919MX90</accession>
<dbReference type="InterPro" id="IPR003439">
    <property type="entry name" value="ABC_transporter-like_ATP-bd"/>
</dbReference>
<evidence type="ECO:0000256" key="4">
    <source>
        <dbReference type="ARBA" id="ARBA00022840"/>
    </source>
</evidence>
<dbReference type="SMART" id="SM00382">
    <property type="entry name" value="AAA"/>
    <property type="match status" value="1"/>
</dbReference>